<dbReference type="AlphaFoldDB" id="R7W2V3"/>
<evidence type="ECO:0000313" key="1">
    <source>
        <dbReference type="EnsemblPlants" id="EMT01667"/>
    </source>
</evidence>
<dbReference type="EnsemblPlants" id="EMT01667">
    <property type="protein sequence ID" value="EMT01667"/>
    <property type="gene ID" value="F775_42594"/>
</dbReference>
<sequence length="96" mass="9955">MDVAYSVLRIQIKKHGVDCERCHLRAGFFSAYAVEEGKGEGRAISAAGCGGGRTGEGGKEAVQGAPGDRGGLPQQFVEQGRLRLPRQLLGTAGGKG</sequence>
<reference evidence="1" key="1">
    <citation type="submission" date="2015-06" db="UniProtKB">
        <authorList>
            <consortium name="EnsemblPlants"/>
        </authorList>
    </citation>
    <scope>IDENTIFICATION</scope>
</reference>
<organism evidence="1">
    <name type="scientific">Aegilops tauschii</name>
    <name type="common">Tausch's goatgrass</name>
    <name type="synonym">Aegilops squarrosa</name>
    <dbReference type="NCBI Taxonomy" id="37682"/>
    <lineage>
        <taxon>Eukaryota</taxon>
        <taxon>Viridiplantae</taxon>
        <taxon>Streptophyta</taxon>
        <taxon>Embryophyta</taxon>
        <taxon>Tracheophyta</taxon>
        <taxon>Spermatophyta</taxon>
        <taxon>Magnoliopsida</taxon>
        <taxon>Liliopsida</taxon>
        <taxon>Poales</taxon>
        <taxon>Poaceae</taxon>
        <taxon>BOP clade</taxon>
        <taxon>Pooideae</taxon>
        <taxon>Triticodae</taxon>
        <taxon>Triticeae</taxon>
        <taxon>Triticinae</taxon>
        <taxon>Aegilops</taxon>
    </lineage>
</organism>
<protein>
    <submittedName>
        <fullName evidence="1">Uncharacterized protein</fullName>
    </submittedName>
</protein>
<name>R7W2V3_AEGTA</name>
<accession>R7W2V3</accession>
<proteinExistence type="predicted"/>